<accession>A0A4R0RJZ5</accession>
<evidence type="ECO:0000313" key="2">
    <source>
        <dbReference type="EMBL" id="TCD62624.1"/>
    </source>
</evidence>
<dbReference type="Proteomes" id="UP000292702">
    <property type="component" value="Unassembled WGS sequence"/>
</dbReference>
<protein>
    <submittedName>
        <fullName evidence="2">Uncharacterized protein</fullName>
    </submittedName>
</protein>
<dbReference type="AlphaFoldDB" id="A0A4R0RJZ5"/>
<proteinExistence type="predicted"/>
<keyword evidence="3" id="KW-1185">Reference proteome</keyword>
<feature type="non-terminal residue" evidence="2">
    <location>
        <position position="178"/>
    </location>
</feature>
<name>A0A4R0RJZ5_9APHY</name>
<evidence type="ECO:0000313" key="3">
    <source>
        <dbReference type="Proteomes" id="UP000292702"/>
    </source>
</evidence>
<evidence type="ECO:0000256" key="1">
    <source>
        <dbReference type="SAM" id="MobiDB-lite"/>
    </source>
</evidence>
<dbReference type="EMBL" id="RWJN01000356">
    <property type="protein sequence ID" value="TCD62624.1"/>
    <property type="molecule type" value="Genomic_DNA"/>
</dbReference>
<feature type="region of interest" description="Disordered" evidence="1">
    <location>
        <begin position="1"/>
        <end position="24"/>
    </location>
</feature>
<sequence length="178" mass="19243">MHDLLEDVTIPRTHDQPSTMPHVPLPPKSVLNTAGEDLEFPAFLEEDLAAAHTLEVEDFFRTILDVSVAWVDAHHPSLKEIVQSREWRDAACGSGFGQLVGKATEMLTTVGLIDTLPTFSVLNESPSLLPSDTPGVLTTLLPSTAAPSTLHEAHLRLAKAAHSQLSHGSWRSFVLGAV</sequence>
<comment type="caution">
    <text evidence="2">The sequence shown here is derived from an EMBL/GenBank/DDBJ whole genome shotgun (WGS) entry which is preliminary data.</text>
</comment>
<organism evidence="2 3">
    <name type="scientific">Steccherinum ochraceum</name>
    <dbReference type="NCBI Taxonomy" id="92696"/>
    <lineage>
        <taxon>Eukaryota</taxon>
        <taxon>Fungi</taxon>
        <taxon>Dikarya</taxon>
        <taxon>Basidiomycota</taxon>
        <taxon>Agaricomycotina</taxon>
        <taxon>Agaricomycetes</taxon>
        <taxon>Polyporales</taxon>
        <taxon>Steccherinaceae</taxon>
        <taxon>Steccherinum</taxon>
    </lineage>
</organism>
<reference evidence="2 3" key="1">
    <citation type="submission" date="2018-11" db="EMBL/GenBank/DDBJ databases">
        <title>Genome assembly of Steccherinum ochraceum LE-BIN_3174, the white-rot fungus of the Steccherinaceae family (The Residual Polyporoid clade, Polyporales, Basidiomycota).</title>
        <authorList>
            <person name="Fedorova T.V."/>
            <person name="Glazunova O.A."/>
            <person name="Landesman E.O."/>
            <person name="Moiseenko K.V."/>
            <person name="Psurtseva N.V."/>
            <person name="Savinova O.S."/>
            <person name="Shakhova N.V."/>
            <person name="Tyazhelova T.V."/>
            <person name="Vasina D.V."/>
        </authorList>
    </citation>
    <scope>NUCLEOTIDE SEQUENCE [LARGE SCALE GENOMIC DNA]</scope>
    <source>
        <strain evidence="2 3">LE-BIN_3174</strain>
    </source>
</reference>
<gene>
    <name evidence="2" type="ORF">EIP91_006608</name>
</gene>